<dbReference type="Gene3D" id="3.30.70.1230">
    <property type="entry name" value="Nucleotide cyclase"/>
    <property type="match status" value="1"/>
</dbReference>
<keyword evidence="1" id="KW-0547">Nucleotide-binding</keyword>
<dbReference type="CDD" id="cd07302">
    <property type="entry name" value="CHD"/>
    <property type="match status" value="1"/>
</dbReference>
<name>A0ABV2DD40_9HYPH</name>
<dbReference type="InterPro" id="IPR041664">
    <property type="entry name" value="AAA_16"/>
</dbReference>
<dbReference type="SUPFAM" id="SSF55073">
    <property type="entry name" value="Nucleotide cyclase"/>
    <property type="match status" value="1"/>
</dbReference>
<dbReference type="RefSeq" id="WP_354459383.1">
    <property type="nucleotide sequence ID" value="NZ_JBEWSZ010000001.1"/>
</dbReference>
<keyword evidence="2" id="KW-0067">ATP-binding</keyword>
<dbReference type="SUPFAM" id="SSF48452">
    <property type="entry name" value="TPR-like"/>
    <property type="match status" value="2"/>
</dbReference>
<dbReference type="InterPro" id="IPR027417">
    <property type="entry name" value="P-loop_NTPase"/>
</dbReference>
<dbReference type="Gene3D" id="3.40.50.300">
    <property type="entry name" value="P-loop containing nucleotide triphosphate hydrolases"/>
    <property type="match status" value="1"/>
</dbReference>
<dbReference type="InterPro" id="IPR019734">
    <property type="entry name" value="TPR_rpt"/>
</dbReference>
<sequence length="977" mass="109012">MVNAPLNQRRVISILHVDIVNSTSFVEKRDPERIREILQAYFRRCDALVERYRGTIAHHTGDGFQAFFGYPSASEDSAFMALSAAVALREMLDSLSSVDRFTCRLGVATGKVIVDAPSDREGKKGLMAFGTTAYMAARLEGAGLPGQILVDDPTMRLCSSRFSFRSYGTLSLKGFSQSFSVWEVKHPLPHASRFVPLHLSPYVGRIEELNLLKSRLTAASEGHGQVVTIVGEPGIGKSRLVHEFVRDLPKSTVVTLKFQCDSQYISTPLHPWIHSIERLAGIGYADDVSARTTKLQAYLRKALLFDNSLVEYVCDLMGASQNFVGDHPPRQQLAELQGRLIHIILQAARTYALVLIVEDIQWSDESTLETIQKLIDLIETEKIFVLLTSRPTLNPLRSVSMMLLSLTRLDSESTRHLITKLSNRGSGISDATLERIQQASSGNPLFVEQLTEHCVATSDLREVQSQADGALPIPNPLQGILMGRFDTSGDCKPVAQLASVLGDRFSENILAAIMGAELDYVKRQIEMLIELRIFRRVCSEGVYSYEFCHALVRDAIYSSLLKLDSQQMHRTIAEHLAMHWDGIVPDEIVAHHYECAHDTVNALRKWLSAGRRALRTGATSEASALLRRALSLAEQSPNEESILTDLQLIYLSYGVALNASQGIAANPLAYMERAEEVSTRLGNDNETFEALTWQFGLHFNAGDIVQSIRPSEKMKILAVKVNDPIAMASACQGMGMAEFMLGNFQNARAEFDQALIVAAGMKSDVHCFPSMTLSYLAWTLLLLGFDKMATDCAENAVLSARAESSHALATALSNCCYVFQCMGRVDKIYELNSELVEHTRKYGEHIYLRRAIIMRNWADAISGNDIGALDEMSSHIQFLVQSKEEIETTFLYSLLAQAQLKFGNYDDAKRNLHIAMAISEKNHERFYLAEIYRLMFEAETMKSSDAGRDAGLHYLRRAKETALSQGARWWLAKEYME</sequence>
<evidence type="ECO:0000256" key="2">
    <source>
        <dbReference type="ARBA" id="ARBA00022840"/>
    </source>
</evidence>
<dbReference type="InterPro" id="IPR029787">
    <property type="entry name" value="Nucleotide_cyclase"/>
</dbReference>
<dbReference type="Proteomes" id="UP001548832">
    <property type="component" value="Unassembled WGS sequence"/>
</dbReference>
<comment type="caution">
    <text evidence="4">The sequence shown here is derived from an EMBL/GenBank/DDBJ whole genome shotgun (WGS) entry which is preliminary data.</text>
</comment>
<dbReference type="Gene3D" id="1.25.40.10">
    <property type="entry name" value="Tetratricopeptide repeat domain"/>
    <property type="match status" value="1"/>
</dbReference>
<reference evidence="4 5" key="1">
    <citation type="submission" date="2024-06" db="EMBL/GenBank/DDBJ databases">
        <authorList>
            <person name="Kim D.-U."/>
        </authorList>
    </citation>
    <scope>NUCLEOTIDE SEQUENCE [LARGE SCALE GENOMIC DNA]</scope>
    <source>
        <strain evidence="4 5">KACC15460</strain>
    </source>
</reference>
<dbReference type="InterPro" id="IPR011990">
    <property type="entry name" value="TPR-like_helical_dom_sf"/>
</dbReference>
<organism evidence="4 5">
    <name type="scientific">Mesorhizobium shangrilense</name>
    <dbReference type="NCBI Taxonomy" id="460060"/>
    <lineage>
        <taxon>Bacteria</taxon>
        <taxon>Pseudomonadati</taxon>
        <taxon>Pseudomonadota</taxon>
        <taxon>Alphaproteobacteria</taxon>
        <taxon>Hyphomicrobiales</taxon>
        <taxon>Phyllobacteriaceae</taxon>
        <taxon>Mesorhizobium</taxon>
    </lineage>
</organism>
<dbReference type="SMART" id="SM00044">
    <property type="entry name" value="CYCc"/>
    <property type="match status" value="1"/>
</dbReference>
<dbReference type="EMBL" id="JBEWSZ010000001">
    <property type="protein sequence ID" value="MET2827353.1"/>
    <property type="molecule type" value="Genomic_DNA"/>
</dbReference>
<dbReference type="SMART" id="SM00028">
    <property type="entry name" value="TPR"/>
    <property type="match status" value="2"/>
</dbReference>
<dbReference type="InterPro" id="IPR001054">
    <property type="entry name" value="A/G_cyclase"/>
</dbReference>
<dbReference type="Pfam" id="PF00211">
    <property type="entry name" value="Guanylate_cyc"/>
    <property type="match status" value="1"/>
</dbReference>
<keyword evidence="5" id="KW-1185">Reference proteome</keyword>
<dbReference type="Pfam" id="PF13191">
    <property type="entry name" value="AAA_16"/>
    <property type="match status" value="1"/>
</dbReference>
<dbReference type="PROSITE" id="PS50125">
    <property type="entry name" value="GUANYLATE_CYCLASE_2"/>
    <property type="match status" value="1"/>
</dbReference>
<evidence type="ECO:0000259" key="3">
    <source>
        <dbReference type="PROSITE" id="PS50125"/>
    </source>
</evidence>
<feature type="domain" description="Guanylate cyclase" evidence="3">
    <location>
        <begin position="13"/>
        <end position="140"/>
    </location>
</feature>
<evidence type="ECO:0000313" key="4">
    <source>
        <dbReference type="EMBL" id="MET2827353.1"/>
    </source>
</evidence>
<dbReference type="SUPFAM" id="SSF52540">
    <property type="entry name" value="P-loop containing nucleoside triphosphate hydrolases"/>
    <property type="match status" value="1"/>
</dbReference>
<evidence type="ECO:0000256" key="1">
    <source>
        <dbReference type="ARBA" id="ARBA00022741"/>
    </source>
</evidence>
<proteinExistence type="predicted"/>
<accession>A0ABV2DD40</accession>
<evidence type="ECO:0000313" key="5">
    <source>
        <dbReference type="Proteomes" id="UP001548832"/>
    </source>
</evidence>
<dbReference type="PANTHER" id="PTHR16305">
    <property type="entry name" value="TESTICULAR SOLUBLE ADENYLYL CYCLASE"/>
    <property type="match status" value="1"/>
</dbReference>
<protein>
    <submittedName>
        <fullName evidence="4">AAA family ATPase</fullName>
    </submittedName>
</protein>
<dbReference type="PANTHER" id="PTHR16305:SF28">
    <property type="entry name" value="GUANYLATE CYCLASE DOMAIN-CONTAINING PROTEIN"/>
    <property type="match status" value="1"/>
</dbReference>
<gene>
    <name evidence="4" type="ORF">ABVQ20_10245</name>
</gene>